<gene>
    <name evidence="1" type="ORF">EKE94_00585</name>
</gene>
<accession>A0A438AKN7</accession>
<dbReference type="OrthoDB" id="4891072at2"/>
<protein>
    <submittedName>
        <fullName evidence="1">Uncharacterized protein</fullName>
    </submittedName>
</protein>
<dbReference type="RefSeq" id="WP_127904670.1">
    <property type="nucleotide sequence ID" value="NZ_RQXX01000001.1"/>
</dbReference>
<evidence type="ECO:0000313" key="1">
    <source>
        <dbReference type="EMBL" id="RVV99229.1"/>
    </source>
</evidence>
<keyword evidence="2" id="KW-1185">Reference proteome</keyword>
<comment type="caution">
    <text evidence="1">The sequence shown here is derived from an EMBL/GenBank/DDBJ whole genome shotgun (WGS) entry which is preliminary data.</text>
</comment>
<organism evidence="1 2">
    <name type="scientific">Mesobaculum littorinae</name>
    <dbReference type="NCBI Taxonomy" id="2486419"/>
    <lineage>
        <taxon>Bacteria</taxon>
        <taxon>Pseudomonadati</taxon>
        <taxon>Pseudomonadota</taxon>
        <taxon>Alphaproteobacteria</taxon>
        <taxon>Rhodobacterales</taxon>
        <taxon>Roseobacteraceae</taxon>
        <taxon>Mesobaculum</taxon>
    </lineage>
</organism>
<dbReference type="EMBL" id="RQXX01000001">
    <property type="protein sequence ID" value="RVV99229.1"/>
    <property type="molecule type" value="Genomic_DNA"/>
</dbReference>
<dbReference type="AlphaFoldDB" id="A0A438AKN7"/>
<proteinExistence type="predicted"/>
<sequence>MTPAHPFDTDGTPGLRDWRVVMQPDRLSAMQPSRLSGARAFLNKMGRERWDIRPTRFDVDAEGRGTVVYSIKAPGQEFSFIGISFKPEPKGRTGRIIGRSWDMMGTLNEGPATETDIESARDELPRLYRGRATPNALIWCRSNRSMRAFGLTRDALAEGRQPRIGDLNDVCYLMRNTGLDGNGTFGTRPFPALGPDHALGRPLEAQILTAYLMREFSCDLVEHLARLQAPDTAVPLSPRIRRWLGVGNGSALGLIFYIQKHPRLIAGWIEARERAIAAALRLPATPQRVARLRGLIDRAATFREEDRMVYETFAASARVAAELRGLIPPLEALEGQGGYPLRDLAEHAARGTCPETSETLLSLMIELVPETADALAAGIAGEDEMQVDPRRTASEMLHLIEGEWTWATEIDMRAGGAMDYVWYKSESAEEPRRGLRSEVPGARDLGLDVAGDVQRLATDLRATAADTTMARFLLAHPGHRAMVARVQGLAGVGFHTPLANINAADFVPIALVRLMNVTVHGIDKTRDYLNRNLRGVLCHGAPTPDDLRAGECGDWFYPEEPRQ</sequence>
<name>A0A438AKN7_9RHOB</name>
<dbReference type="Proteomes" id="UP000285908">
    <property type="component" value="Unassembled WGS sequence"/>
</dbReference>
<reference evidence="1 2" key="1">
    <citation type="submission" date="2018-11" db="EMBL/GenBank/DDBJ databases">
        <title>Mesobaculum littorinae gen. nov., sp. nov., isolated from Littorina scabra that represents a novel genus of the order Rhodobacteraceae.</title>
        <authorList>
            <person name="Li F."/>
        </authorList>
    </citation>
    <scope>NUCLEOTIDE SEQUENCE [LARGE SCALE GENOMIC DNA]</scope>
    <source>
        <strain evidence="1 2">M0103</strain>
    </source>
</reference>
<evidence type="ECO:0000313" key="2">
    <source>
        <dbReference type="Proteomes" id="UP000285908"/>
    </source>
</evidence>